<evidence type="ECO:0000256" key="7">
    <source>
        <dbReference type="ARBA" id="ARBA00023136"/>
    </source>
</evidence>
<feature type="transmembrane region" description="Helical" evidence="8">
    <location>
        <begin position="475"/>
        <end position="496"/>
    </location>
</feature>
<dbReference type="Pfam" id="PF03023">
    <property type="entry name" value="MurJ"/>
    <property type="match status" value="1"/>
</dbReference>
<feature type="transmembrane region" description="Helical" evidence="8">
    <location>
        <begin position="206"/>
        <end position="226"/>
    </location>
</feature>
<dbReference type="CDD" id="cd13123">
    <property type="entry name" value="MATE_MurJ_like"/>
    <property type="match status" value="1"/>
</dbReference>
<feature type="transmembrane region" description="Helical" evidence="8">
    <location>
        <begin position="129"/>
        <end position="151"/>
    </location>
</feature>
<feature type="transmembrane region" description="Helical" evidence="8">
    <location>
        <begin position="287"/>
        <end position="312"/>
    </location>
</feature>
<comment type="subcellular location">
    <subcellularLocation>
        <location evidence="1">Cell membrane</location>
        <topology evidence="1">Multi-pass membrane protein</topology>
    </subcellularLocation>
</comment>
<feature type="transmembrane region" description="Helical" evidence="8">
    <location>
        <begin position="333"/>
        <end position="360"/>
    </location>
</feature>
<accession>A0A2H1L5B3</accession>
<feature type="transmembrane region" description="Helical" evidence="8">
    <location>
        <begin position="247"/>
        <end position="267"/>
    </location>
</feature>
<keyword evidence="2" id="KW-1003">Cell membrane</keyword>
<keyword evidence="4" id="KW-0133">Cell shape</keyword>
<evidence type="ECO:0000256" key="4">
    <source>
        <dbReference type="ARBA" id="ARBA00022960"/>
    </source>
</evidence>
<dbReference type="GO" id="GO:0015648">
    <property type="term" value="F:lipid-linked peptidoglycan transporter activity"/>
    <property type="evidence" value="ECO:0007669"/>
    <property type="project" value="TreeGrafter"/>
</dbReference>
<evidence type="ECO:0000256" key="3">
    <source>
        <dbReference type="ARBA" id="ARBA00022692"/>
    </source>
</evidence>
<dbReference type="InterPro" id="IPR051050">
    <property type="entry name" value="Lipid_II_flippase_MurJ/MviN"/>
</dbReference>
<keyword evidence="7 8" id="KW-0472">Membrane</keyword>
<dbReference type="OrthoDB" id="9786339at2"/>
<reference evidence="10" key="1">
    <citation type="submission" date="2017-03" db="EMBL/GenBank/DDBJ databases">
        <authorList>
            <person name="Monnet C."/>
        </authorList>
    </citation>
    <scope>NUCLEOTIDE SEQUENCE [LARGE SCALE GENOMIC DNA]</scope>
    <source>
        <strain evidence="10">SJ5-8</strain>
    </source>
</reference>
<keyword evidence="10" id="KW-1185">Reference proteome</keyword>
<evidence type="ECO:0000256" key="1">
    <source>
        <dbReference type="ARBA" id="ARBA00004651"/>
    </source>
</evidence>
<evidence type="ECO:0000256" key="8">
    <source>
        <dbReference type="SAM" id="Phobius"/>
    </source>
</evidence>
<dbReference type="GO" id="GO:0005886">
    <property type="term" value="C:plasma membrane"/>
    <property type="evidence" value="ECO:0007669"/>
    <property type="project" value="UniProtKB-SubCell"/>
</dbReference>
<dbReference type="InterPro" id="IPR004268">
    <property type="entry name" value="MurJ"/>
</dbReference>
<dbReference type="PANTHER" id="PTHR47019">
    <property type="entry name" value="LIPID II FLIPPASE MURJ"/>
    <property type="match status" value="1"/>
</dbReference>
<keyword evidence="5" id="KW-0573">Peptidoglycan synthesis</keyword>
<dbReference type="EMBL" id="FXZM01000006">
    <property type="protein sequence ID" value="SMY11940.1"/>
    <property type="molecule type" value="Genomic_DNA"/>
</dbReference>
<dbReference type="PANTHER" id="PTHR47019:SF1">
    <property type="entry name" value="LIPID II FLIPPASE MURJ"/>
    <property type="match status" value="1"/>
</dbReference>
<dbReference type="PRINTS" id="PR01806">
    <property type="entry name" value="VIRFACTRMVIN"/>
</dbReference>
<feature type="transmembrane region" description="Helical" evidence="8">
    <location>
        <begin position="439"/>
        <end position="463"/>
    </location>
</feature>
<feature type="transmembrane region" description="Helical" evidence="8">
    <location>
        <begin position="163"/>
        <end position="186"/>
    </location>
</feature>
<evidence type="ECO:0000313" key="9">
    <source>
        <dbReference type="EMBL" id="SMY11940.1"/>
    </source>
</evidence>
<gene>
    <name evidence="9" type="ORF">BJEO58_01534</name>
</gene>
<feature type="transmembrane region" description="Helical" evidence="8">
    <location>
        <begin position="380"/>
        <end position="400"/>
    </location>
</feature>
<feature type="transmembrane region" description="Helical" evidence="8">
    <location>
        <begin position="88"/>
        <end position="109"/>
    </location>
</feature>
<dbReference type="RefSeq" id="WP_101588891.1">
    <property type="nucleotide sequence ID" value="NZ_FXZM01000006.1"/>
</dbReference>
<evidence type="ECO:0000256" key="2">
    <source>
        <dbReference type="ARBA" id="ARBA00022475"/>
    </source>
</evidence>
<feature type="transmembrane region" description="Helical" evidence="8">
    <location>
        <begin position="508"/>
        <end position="533"/>
    </location>
</feature>
<protein>
    <submittedName>
        <fullName evidence="9">Putative peptidoglycan lipid II flippase</fullName>
    </submittedName>
</protein>
<name>A0A2H1L5B3_9MICO</name>
<evidence type="ECO:0000256" key="6">
    <source>
        <dbReference type="ARBA" id="ARBA00022989"/>
    </source>
</evidence>
<keyword evidence="3 8" id="KW-0812">Transmembrane</keyword>
<evidence type="ECO:0000313" key="10">
    <source>
        <dbReference type="Proteomes" id="UP000234462"/>
    </source>
</evidence>
<feature type="transmembrane region" description="Helical" evidence="8">
    <location>
        <begin position="57"/>
        <end position="76"/>
    </location>
</feature>
<evidence type="ECO:0000256" key="5">
    <source>
        <dbReference type="ARBA" id="ARBA00022984"/>
    </source>
</evidence>
<dbReference type="GO" id="GO:0008360">
    <property type="term" value="P:regulation of cell shape"/>
    <property type="evidence" value="ECO:0007669"/>
    <property type="project" value="UniProtKB-KW"/>
</dbReference>
<organism evidence="9 10">
    <name type="scientific">Brevibacterium jeotgali</name>
    <dbReference type="NCBI Taxonomy" id="1262550"/>
    <lineage>
        <taxon>Bacteria</taxon>
        <taxon>Bacillati</taxon>
        <taxon>Actinomycetota</taxon>
        <taxon>Actinomycetes</taxon>
        <taxon>Micrococcales</taxon>
        <taxon>Brevibacteriaceae</taxon>
        <taxon>Brevibacterium</taxon>
    </lineage>
</organism>
<dbReference type="Proteomes" id="UP000234462">
    <property type="component" value="Unassembled WGS sequence"/>
</dbReference>
<sequence>MAARLSSLARSSAVMTAGTLTSRLLGFAKAILLATAIGVTVGGTADAFDVANKVPNNLYMLLAGGILNAVLVPQIIRAAKRPDGGQDFVNRLLTLAIMVLAGVSVLATLAAPLLVRLYSSTEWSDDKQALAIAFAYWCLPQVFFYGLYTMLGQVLNAHSNFGPYMWAPVLNNVIAIAGLGVFIFLFGTGRAGEHAVGTWDATKITVLAGSATLGVVCQAFILLWPLKRIGFSFRPTFGFRGVGLGTAGNIATWTFGAVLVGQLGFIVTSRVAASASSSSGEVSASLAAYTLSYLVFMLPHSLVAVSLATALFTSLSTYAAEKDTASVRAALGLGLRLVGLVNVFATATLITLSTPAAMVISGGSVAEGSGIGALDQARAIGPVIATMVAGLIPFSANYLLQRVYYAYEDAKTPFWVQVPQIVLTAIGVVASGLLLPGQWILAGIGVSMSIGYVFAALVSATLLRRKLKRLGAKDLIVSHLKFGIAALIASAVGAAGMRYLDEDLYSSWTGSFLVCAVGASVMLAVYLGVCYLLRVRELHQTIQTVRTKLAT</sequence>
<proteinExistence type="predicted"/>
<dbReference type="GO" id="GO:0034204">
    <property type="term" value="P:lipid translocation"/>
    <property type="evidence" value="ECO:0007669"/>
    <property type="project" value="TreeGrafter"/>
</dbReference>
<dbReference type="GO" id="GO:0009252">
    <property type="term" value="P:peptidoglycan biosynthetic process"/>
    <property type="evidence" value="ECO:0007669"/>
    <property type="project" value="UniProtKB-KW"/>
</dbReference>
<dbReference type="AlphaFoldDB" id="A0A2H1L5B3"/>
<dbReference type="NCBIfam" id="TIGR01695">
    <property type="entry name" value="murJ_mviN"/>
    <property type="match status" value="1"/>
</dbReference>
<keyword evidence="6 8" id="KW-1133">Transmembrane helix</keyword>
<feature type="transmembrane region" description="Helical" evidence="8">
    <location>
        <begin position="412"/>
        <end position="433"/>
    </location>
</feature>